<evidence type="ECO:0000313" key="7">
    <source>
        <dbReference type="EMBL" id="OUN01949.1"/>
    </source>
</evidence>
<evidence type="ECO:0000256" key="2">
    <source>
        <dbReference type="ARBA" id="ARBA00012224"/>
    </source>
</evidence>
<accession>A0A1Y3QX27</accession>
<dbReference type="Gene3D" id="3.90.1150.10">
    <property type="entry name" value="Aspartate Aminotransferase, domain 1"/>
    <property type="match status" value="1"/>
</dbReference>
<organism evidence="7 8">
    <name type="scientific">Alistipes onderdonkii</name>
    <dbReference type="NCBI Taxonomy" id="328813"/>
    <lineage>
        <taxon>Bacteria</taxon>
        <taxon>Pseudomonadati</taxon>
        <taxon>Bacteroidota</taxon>
        <taxon>Bacteroidia</taxon>
        <taxon>Bacteroidales</taxon>
        <taxon>Rikenellaceae</taxon>
        <taxon>Alistipes</taxon>
    </lineage>
</organism>
<comment type="cofactor">
    <cofactor evidence="1">
        <name>pyridoxal 5'-phosphate</name>
        <dbReference type="ChEBI" id="CHEBI:597326"/>
    </cofactor>
</comment>
<dbReference type="Pfam" id="PF00155">
    <property type="entry name" value="Aminotran_1_2"/>
    <property type="match status" value="1"/>
</dbReference>
<protein>
    <recommendedName>
        <fullName evidence="2">cysteine-S-conjugate beta-lyase</fullName>
        <ecNumber evidence="2">4.4.1.13</ecNumber>
    </recommendedName>
</protein>
<dbReference type="GO" id="GO:0047804">
    <property type="term" value="F:cysteine-S-conjugate beta-lyase activity"/>
    <property type="evidence" value="ECO:0007669"/>
    <property type="project" value="UniProtKB-EC"/>
</dbReference>
<evidence type="ECO:0000256" key="5">
    <source>
        <dbReference type="ARBA" id="ARBA00037974"/>
    </source>
</evidence>
<dbReference type="PANTHER" id="PTHR43525">
    <property type="entry name" value="PROTEIN MALY"/>
    <property type="match status" value="1"/>
</dbReference>
<name>A0A1Y3QX27_9BACT</name>
<feature type="domain" description="Aminotransferase class I/classII large" evidence="6">
    <location>
        <begin position="33"/>
        <end position="380"/>
    </location>
</feature>
<dbReference type="InterPro" id="IPR015421">
    <property type="entry name" value="PyrdxlP-dep_Trfase_major"/>
</dbReference>
<keyword evidence="3" id="KW-0663">Pyridoxal phosphate</keyword>
<keyword evidence="4 7" id="KW-0456">Lyase</keyword>
<dbReference type="Gene3D" id="3.40.640.10">
    <property type="entry name" value="Type I PLP-dependent aspartate aminotransferase-like (Major domain)"/>
    <property type="match status" value="1"/>
</dbReference>
<dbReference type="NCBIfam" id="TIGR04350">
    <property type="entry name" value="C_S_lyase_PatB"/>
    <property type="match status" value="1"/>
</dbReference>
<dbReference type="GO" id="GO:0030170">
    <property type="term" value="F:pyridoxal phosphate binding"/>
    <property type="evidence" value="ECO:0007669"/>
    <property type="project" value="InterPro"/>
</dbReference>
<dbReference type="eggNOG" id="COG1168">
    <property type="taxonomic scope" value="Bacteria"/>
</dbReference>
<dbReference type="OrthoDB" id="9802872at2"/>
<comment type="similarity">
    <text evidence="5">Belongs to the class-II pyridoxal-phosphate-dependent aminotransferase family. MalY/PatB cystathionine beta-lyase subfamily.</text>
</comment>
<dbReference type="InterPro" id="IPR015424">
    <property type="entry name" value="PyrdxlP-dep_Trfase"/>
</dbReference>
<evidence type="ECO:0000256" key="1">
    <source>
        <dbReference type="ARBA" id="ARBA00001933"/>
    </source>
</evidence>
<dbReference type="SUPFAM" id="SSF53383">
    <property type="entry name" value="PLP-dependent transferases"/>
    <property type="match status" value="1"/>
</dbReference>
<evidence type="ECO:0000313" key="8">
    <source>
        <dbReference type="Proteomes" id="UP000195772"/>
    </source>
</evidence>
<dbReference type="InterPro" id="IPR004839">
    <property type="entry name" value="Aminotransferase_I/II_large"/>
</dbReference>
<dbReference type="CDD" id="cd00609">
    <property type="entry name" value="AAT_like"/>
    <property type="match status" value="1"/>
</dbReference>
<proteinExistence type="inferred from homology"/>
<dbReference type="EMBL" id="NFHB01000011">
    <property type="protein sequence ID" value="OUN01949.1"/>
    <property type="molecule type" value="Genomic_DNA"/>
</dbReference>
<sequence>MKYDFDEIVPRRGTNAIKWDMDTDPEVLPMWVADMDFRTAPAVAVALKRRVQHDIFGYATAPKAYYDAITGWFRRRHGWQIRPEWVLHTTGVIPALSAVIKALTQPGDKVLIQTPVYNHFFTSIHNSGCQAAESPLVYRDNTYTIDFDDLERKAADPAVKLMLLCNPHNPAGRVWTPAELRRIGELCLRHDVVVVADEIHCELVMPGFSYTPFASLCEEFERSSVTCTSPSKAFNLAGLQVANIFAADAALRARIGHSLQINETGEIGPFAIEALIAAYDEGAEWLDALNEYLHDNYRFLREYFDRNLPQYPVLPLEGTYLVWVDCRASGLTSDELETKLLEEAKLRINPGSIYGEAGRDFIRLNIACPRKLLAEGLDRLRKVLKR</sequence>
<evidence type="ECO:0000256" key="3">
    <source>
        <dbReference type="ARBA" id="ARBA00022898"/>
    </source>
</evidence>
<evidence type="ECO:0000259" key="6">
    <source>
        <dbReference type="Pfam" id="PF00155"/>
    </source>
</evidence>
<dbReference type="InterPro" id="IPR027619">
    <property type="entry name" value="C-S_lyase_PatB-like"/>
</dbReference>
<comment type="caution">
    <text evidence="7">The sequence shown here is derived from an EMBL/GenBank/DDBJ whole genome shotgun (WGS) entry which is preliminary data.</text>
</comment>
<gene>
    <name evidence="7" type="ORF">B5G41_13975</name>
</gene>
<dbReference type="EC" id="4.4.1.13" evidence="2"/>
<dbReference type="InterPro" id="IPR051798">
    <property type="entry name" value="Class-II_PLP-Dep_Aminotrans"/>
</dbReference>
<evidence type="ECO:0000256" key="4">
    <source>
        <dbReference type="ARBA" id="ARBA00023239"/>
    </source>
</evidence>
<dbReference type="Proteomes" id="UP000195772">
    <property type="component" value="Unassembled WGS sequence"/>
</dbReference>
<dbReference type="AlphaFoldDB" id="A0A1Y3QX27"/>
<dbReference type="PANTHER" id="PTHR43525:SF1">
    <property type="entry name" value="PROTEIN MALY"/>
    <property type="match status" value="1"/>
</dbReference>
<reference evidence="8" key="1">
    <citation type="submission" date="2017-04" db="EMBL/GenBank/DDBJ databases">
        <title>Function of individual gut microbiota members based on whole genome sequencing of pure cultures obtained from chicken caecum.</title>
        <authorList>
            <person name="Medvecky M."/>
            <person name="Cejkova D."/>
            <person name="Polansky O."/>
            <person name="Karasova D."/>
            <person name="Kubasova T."/>
            <person name="Cizek A."/>
            <person name="Rychlik I."/>
        </authorList>
    </citation>
    <scope>NUCLEOTIDE SEQUENCE [LARGE SCALE GENOMIC DNA]</scope>
    <source>
        <strain evidence="8">An90</strain>
    </source>
</reference>
<dbReference type="RefSeq" id="WP_087403486.1">
    <property type="nucleotide sequence ID" value="NZ_NFHB01000011.1"/>
</dbReference>
<dbReference type="InterPro" id="IPR015422">
    <property type="entry name" value="PyrdxlP-dep_Trfase_small"/>
</dbReference>